<dbReference type="OrthoDB" id="9796770at2"/>
<comment type="similarity">
    <text evidence="1">Belongs to the peptidase S33 family.</text>
</comment>
<dbReference type="PRINTS" id="PR00111">
    <property type="entry name" value="ABHYDROLASE"/>
</dbReference>
<evidence type="ECO:0000313" key="4">
    <source>
        <dbReference type="EMBL" id="TWG27568.1"/>
    </source>
</evidence>
<reference evidence="4 5" key="1">
    <citation type="submission" date="2019-06" db="EMBL/GenBank/DDBJ databases">
        <title>Sequencing the genomes of 1000 actinobacteria strains.</title>
        <authorList>
            <person name="Klenk H.-P."/>
        </authorList>
    </citation>
    <scope>NUCLEOTIDE SEQUENCE [LARGE SCALE GENOMIC DNA]</scope>
    <source>
        <strain evidence="4 5">DSM 102131</strain>
    </source>
</reference>
<dbReference type="PRINTS" id="PR00793">
    <property type="entry name" value="PROAMNOPTASE"/>
</dbReference>
<comment type="caution">
    <text evidence="4">The sequence shown here is derived from an EMBL/GenBank/DDBJ whole genome shotgun (WGS) entry which is preliminary data.</text>
</comment>
<keyword evidence="2" id="KW-0378">Hydrolase</keyword>
<dbReference type="PANTHER" id="PTHR43798:SF33">
    <property type="entry name" value="HYDROLASE, PUTATIVE (AFU_ORTHOLOGUE AFUA_2G14860)-RELATED"/>
    <property type="match status" value="1"/>
</dbReference>
<dbReference type="EMBL" id="VIXA01000001">
    <property type="protein sequence ID" value="TWG27568.1"/>
    <property type="molecule type" value="Genomic_DNA"/>
</dbReference>
<evidence type="ECO:0000256" key="1">
    <source>
        <dbReference type="ARBA" id="ARBA00010088"/>
    </source>
</evidence>
<evidence type="ECO:0000256" key="2">
    <source>
        <dbReference type="ARBA" id="ARBA00022801"/>
    </source>
</evidence>
<evidence type="ECO:0000313" key="5">
    <source>
        <dbReference type="Proteomes" id="UP000319927"/>
    </source>
</evidence>
<dbReference type="GO" id="GO:0016020">
    <property type="term" value="C:membrane"/>
    <property type="evidence" value="ECO:0007669"/>
    <property type="project" value="TreeGrafter"/>
</dbReference>
<evidence type="ECO:0000259" key="3">
    <source>
        <dbReference type="Pfam" id="PF00561"/>
    </source>
</evidence>
<feature type="domain" description="AB hydrolase-1" evidence="3">
    <location>
        <begin position="22"/>
        <end position="267"/>
    </location>
</feature>
<dbReference type="AlphaFoldDB" id="A0A561WUM4"/>
<dbReference type="InterPro" id="IPR029058">
    <property type="entry name" value="AB_hydrolase_fold"/>
</dbReference>
<dbReference type="Proteomes" id="UP000319927">
    <property type="component" value="Unassembled WGS sequence"/>
</dbReference>
<dbReference type="PANTHER" id="PTHR43798">
    <property type="entry name" value="MONOACYLGLYCEROL LIPASE"/>
    <property type="match status" value="1"/>
</dbReference>
<gene>
    <name evidence="4" type="ORF">FHX75_11716</name>
</gene>
<sequence>MATFDTADGTRLAYHRVGAGDPLICLPGGPMLASAYLGDLGGLSAHRSLVRLDLRGTGESAVPADPATYRYDRLVDDVEALRVHLGRDRVDLLGHSAGGSLAVLYAARHPDRVARLALVNPSPRPVGLEITDLDRREVAELRRGQPWFPEAFAAFERIWSGAPTAEDWAAITPFSHGRWDAARQAQLAREEEGRNPDAAAGYYAAGGPDPDATRSALARLEAPVLLLTGEHDVGLPPKRAAEYAGLFPHGEPAVQPGGGHYPWLDDPEWFVQALAEFLR</sequence>
<dbReference type="InterPro" id="IPR000073">
    <property type="entry name" value="AB_hydrolase_1"/>
</dbReference>
<dbReference type="Gene3D" id="3.40.50.1820">
    <property type="entry name" value="alpha/beta hydrolase"/>
    <property type="match status" value="1"/>
</dbReference>
<protein>
    <submittedName>
        <fullName evidence="4">Pimeloyl-ACP methyl ester carboxylesterase</fullName>
    </submittedName>
</protein>
<dbReference type="RefSeq" id="WP_154936642.1">
    <property type="nucleotide sequence ID" value="NZ_VIXA01000001.1"/>
</dbReference>
<dbReference type="Pfam" id="PF00561">
    <property type="entry name" value="Abhydrolase_1"/>
    <property type="match status" value="1"/>
</dbReference>
<organism evidence="4 5">
    <name type="scientific">Micromonospora palomenae</name>
    <dbReference type="NCBI Taxonomy" id="1461247"/>
    <lineage>
        <taxon>Bacteria</taxon>
        <taxon>Bacillati</taxon>
        <taxon>Actinomycetota</taxon>
        <taxon>Actinomycetes</taxon>
        <taxon>Micromonosporales</taxon>
        <taxon>Micromonosporaceae</taxon>
        <taxon>Micromonospora</taxon>
    </lineage>
</organism>
<dbReference type="InterPro" id="IPR050266">
    <property type="entry name" value="AB_hydrolase_sf"/>
</dbReference>
<proteinExistence type="inferred from homology"/>
<dbReference type="InterPro" id="IPR002410">
    <property type="entry name" value="Peptidase_S33"/>
</dbReference>
<dbReference type="GO" id="GO:0004177">
    <property type="term" value="F:aminopeptidase activity"/>
    <property type="evidence" value="ECO:0007669"/>
    <property type="project" value="UniProtKB-EC"/>
</dbReference>
<keyword evidence="5" id="KW-1185">Reference proteome</keyword>
<dbReference type="GO" id="GO:0006508">
    <property type="term" value="P:proteolysis"/>
    <property type="evidence" value="ECO:0007669"/>
    <property type="project" value="InterPro"/>
</dbReference>
<name>A0A561WUM4_9ACTN</name>
<accession>A0A561WUM4</accession>
<dbReference type="SUPFAM" id="SSF53474">
    <property type="entry name" value="alpha/beta-Hydrolases"/>
    <property type="match status" value="1"/>
</dbReference>